<dbReference type="GO" id="GO:0005524">
    <property type="term" value="F:ATP binding"/>
    <property type="evidence" value="ECO:0007669"/>
    <property type="project" value="UniProtKB-KW"/>
</dbReference>
<keyword evidence="13" id="KW-1185">Reference proteome</keyword>
<evidence type="ECO:0000256" key="7">
    <source>
        <dbReference type="SAM" id="MobiDB-lite"/>
    </source>
</evidence>
<keyword evidence="5" id="KW-0611">Plant defense</keyword>
<dbReference type="Pfam" id="PF18052">
    <property type="entry name" value="Rx_N"/>
    <property type="match status" value="1"/>
</dbReference>
<feature type="domain" description="Disease resistance protein winged helix" evidence="10">
    <location>
        <begin position="413"/>
        <end position="480"/>
    </location>
</feature>
<dbReference type="InterPro" id="IPR058922">
    <property type="entry name" value="WHD_DRP"/>
</dbReference>
<evidence type="ECO:0000256" key="6">
    <source>
        <dbReference type="ARBA" id="ARBA00022840"/>
    </source>
</evidence>
<evidence type="ECO:0000256" key="2">
    <source>
        <dbReference type="ARBA" id="ARBA00022614"/>
    </source>
</evidence>
<organism evidence="12 13">
    <name type="scientific">Forsythia ovata</name>
    <dbReference type="NCBI Taxonomy" id="205694"/>
    <lineage>
        <taxon>Eukaryota</taxon>
        <taxon>Viridiplantae</taxon>
        <taxon>Streptophyta</taxon>
        <taxon>Embryophyta</taxon>
        <taxon>Tracheophyta</taxon>
        <taxon>Spermatophyta</taxon>
        <taxon>Magnoliopsida</taxon>
        <taxon>eudicotyledons</taxon>
        <taxon>Gunneridae</taxon>
        <taxon>Pentapetalae</taxon>
        <taxon>asterids</taxon>
        <taxon>lamiids</taxon>
        <taxon>Lamiales</taxon>
        <taxon>Oleaceae</taxon>
        <taxon>Forsythieae</taxon>
        <taxon>Forsythia</taxon>
    </lineage>
</organism>
<feature type="region of interest" description="Disordered" evidence="7">
    <location>
        <begin position="133"/>
        <end position="154"/>
    </location>
</feature>
<dbReference type="InterPro" id="IPR032675">
    <property type="entry name" value="LRR_dom_sf"/>
</dbReference>
<dbReference type="Gene3D" id="1.10.10.10">
    <property type="entry name" value="Winged helix-like DNA-binding domain superfamily/Winged helix DNA-binding domain"/>
    <property type="match status" value="1"/>
</dbReference>
<dbReference type="Gene3D" id="3.40.50.300">
    <property type="entry name" value="P-loop containing nucleotide triphosphate hydrolases"/>
    <property type="match status" value="1"/>
</dbReference>
<proteinExistence type="inferred from homology"/>
<dbReference type="Pfam" id="PF23559">
    <property type="entry name" value="WHD_DRP"/>
    <property type="match status" value="1"/>
</dbReference>
<dbReference type="InterPro" id="IPR041118">
    <property type="entry name" value="Rx_N"/>
</dbReference>
<dbReference type="Proteomes" id="UP001604277">
    <property type="component" value="Unassembled WGS sequence"/>
</dbReference>
<dbReference type="InterPro" id="IPR036388">
    <property type="entry name" value="WH-like_DNA-bd_sf"/>
</dbReference>
<dbReference type="PRINTS" id="PR00364">
    <property type="entry name" value="DISEASERSIST"/>
</dbReference>
<keyword evidence="6" id="KW-0067">ATP-binding</keyword>
<keyword evidence="3" id="KW-0677">Repeat</keyword>
<feature type="domain" description="NB-ARC" evidence="8">
    <location>
        <begin position="160"/>
        <end position="331"/>
    </location>
</feature>
<feature type="domain" description="Disease resistance R13L4/SHOC-2-like LRR" evidence="11">
    <location>
        <begin position="536"/>
        <end position="869"/>
    </location>
</feature>
<dbReference type="Gene3D" id="3.80.10.10">
    <property type="entry name" value="Ribonuclease Inhibitor"/>
    <property type="match status" value="1"/>
</dbReference>
<evidence type="ECO:0000259" key="11">
    <source>
        <dbReference type="Pfam" id="PF23598"/>
    </source>
</evidence>
<evidence type="ECO:0000259" key="10">
    <source>
        <dbReference type="Pfam" id="PF23559"/>
    </source>
</evidence>
<dbReference type="CDD" id="cd14798">
    <property type="entry name" value="RX-CC_like"/>
    <property type="match status" value="1"/>
</dbReference>
<sequence>MTDATVTFILDNLKELLLSTSKQISEVSNKVKSLSNDLEFFIGFLMEATKKPIEDLTMKALVKQVRQAVYEAEDIVDDYVIEAAKYKTSGVFSKMKHPLDHPTKLLSLAQKIEPMKAMVNDIYEKKKFGTVATQDGDGSNSAKKSNKAPKVEEDHVVGMEDEAKKVIDLLIGDSEEVQVITIAGMPGLGKTTLAKMIFRNPIIEFEFYNRVWVYVSQDCNRKEVFLAILEKITNVTDETRNMTEENLANKLLRALEKEKYLIVMDDVWTQRDWNDLQIAFPMNKRKSRILLTSRDNNVGKSDRCKAELHDLRFLNSDESRTLLTRKAFGSEECPQELITHRNHIAAECGGLPLAIVVIGGILLEKGNWKDVSQNVRGYIAEMDKEKIMNTFIEWSFYGLDYHLKACFIYFGMLPEDYRISVRKLIRLWIAEGFIQPKGEISLENIAEEYLTDLVNRNLVMVEKWRSNGKIKTCYVHDMIHVFCKNKSRDENFYHEIKRSDQIIDSSSNDAFRMYRGLSIPPHFLKNISPKKFGSNVRSFLCFSNDEITLSPVNISSIPKTFKLLRVLDGEPIRFPRFPTDLAQLFNLRYLLLSIQFKTLPKHITNLWNMQTLIIKTSSNALEIKGDIWKMIRLRHLETNASTSLSDLVSKKRSNDEDSLINLRTLSTISPETCREDVFERAPNLSKLGIRGQLAKLFEVKGGSSLFDNVKKLNSLENLKLFNDVLDVQDYKGKIVSPPDKFPLNLKKLTLNGTHLDWKYMPTLGMLENLEILKLKENAFKGKQWEPKDGGFPALQVLHIGRTDLVTWEASATHFPILKRLHLKHCTALIAVPSDLANITTLKKMELYWTNKMAADSAKKIETKKKLQHQQTIKDKGFKLSIYPPDHDQ</sequence>
<name>A0ABD1TAC7_9LAMI</name>
<protein>
    <submittedName>
        <fullName evidence="12">Disease resistance protein (CC-NBS-LRR class) family</fullName>
    </submittedName>
</protein>
<evidence type="ECO:0000259" key="9">
    <source>
        <dbReference type="Pfam" id="PF18052"/>
    </source>
</evidence>
<evidence type="ECO:0000256" key="4">
    <source>
        <dbReference type="ARBA" id="ARBA00022741"/>
    </source>
</evidence>
<keyword evidence="4" id="KW-0547">Nucleotide-binding</keyword>
<evidence type="ECO:0000256" key="1">
    <source>
        <dbReference type="ARBA" id="ARBA00008894"/>
    </source>
</evidence>
<dbReference type="SUPFAM" id="SSF52058">
    <property type="entry name" value="L domain-like"/>
    <property type="match status" value="1"/>
</dbReference>
<dbReference type="Pfam" id="PF00931">
    <property type="entry name" value="NB-ARC"/>
    <property type="match status" value="1"/>
</dbReference>
<dbReference type="FunFam" id="3.40.50.300:FF:001091">
    <property type="entry name" value="Probable disease resistance protein At1g61300"/>
    <property type="match status" value="1"/>
</dbReference>
<dbReference type="PANTHER" id="PTHR23155:SF1193">
    <property type="entry name" value="DISEASE RESISTANCE PROTEIN RPP13-RELATED"/>
    <property type="match status" value="1"/>
</dbReference>
<dbReference type="InterPro" id="IPR027417">
    <property type="entry name" value="P-loop_NTPase"/>
</dbReference>
<dbReference type="SUPFAM" id="SSF52540">
    <property type="entry name" value="P-loop containing nucleoside triphosphate hydrolases"/>
    <property type="match status" value="1"/>
</dbReference>
<evidence type="ECO:0000256" key="5">
    <source>
        <dbReference type="ARBA" id="ARBA00022821"/>
    </source>
</evidence>
<comment type="similarity">
    <text evidence="1">Belongs to the disease resistance NB-LRR family.</text>
</comment>
<feature type="domain" description="Disease resistance N-terminal" evidence="9">
    <location>
        <begin position="6"/>
        <end position="92"/>
    </location>
</feature>
<comment type="caution">
    <text evidence="12">The sequence shown here is derived from an EMBL/GenBank/DDBJ whole genome shotgun (WGS) entry which is preliminary data.</text>
</comment>
<dbReference type="PANTHER" id="PTHR23155">
    <property type="entry name" value="DISEASE RESISTANCE PROTEIN RP"/>
    <property type="match status" value="1"/>
</dbReference>
<dbReference type="EMBL" id="JBFOLJ010000009">
    <property type="protein sequence ID" value="KAL2509650.1"/>
    <property type="molecule type" value="Genomic_DNA"/>
</dbReference>
<evidence type="ECO:0000313" key="12">
    <source>
        <dbReference type="EMBL" id="KAL2509650.1"/>
    </source>
</evidence>
<gene>
    <name evidence="12" type="ORF">Fot_33297</name>
</gene>
<evidence type="ECO:0000259" key="8">
    <source>
        <dbReference type="Pfam" id="PF00931"/>
    </source>
</evidence>
<dbReference type="InterPro" id="IPR038005">
    <property type="entry name" value="RX-like_CC"/>
</dbReference>
<dbReference type="GO" id="GO:0051607">
    <property type="term" value="P:defense response to virus"/>
    <property type="evidence" value="ECO:0007669"/>
    <property type="project" value="UniProtKB-ARBA"/>
</dbReference>
<dbReference type="Gene3D" id="1.10.8.430">
    <property type="entry name" value="Helical domain of apoptotic protease-activating factors"/>
    <property type="match status" value="1"/>
</dbReference>
<dbReference type="InterPro" id="IPR042197">
    <property type="entry name" value="Apaf_helical"/>
</dbReference>
<accession>A0ABD1TAC7</accession>
<evidence type="ECO:0000256" key="3">
    <source>
        <dbReference type="ARBA" id="ARBA00022737"/>
    </source>
</evidence>
<reference evidence="13" key="1">
    <citation type="submission" date="2024-07" db="EMBL/GenBank/DDBJ databases">
        <title>Two chromosome-level genome assemblies of Korean endemic species Abeliophyllum distichum and Forsythia ovata (Oleaceae).</title>
        <authorList>
            <person name="Jang H."/>
        </authorList>
    </citation>
    <scope>NUCLEOTIDE SEQUENCE [LARGE SCALE GENOMIC DNA]</scope>
</reference>
<evidence type="ECO:0000313" key="13">
    <source>
        <dbReference type="Proteomes" id="UP001604277"/>
    </source>
</evidence>
<dbReference type="InterPro" id="IPR002182">
    <property type="entry name" value="NB-ARC"/>
</dbReference>
<keyword evidence="2" id="KW-0433">Leucine-rich repeat</keyword>
<dbReference type="InterPro" id="IPR044974">
    <property type="entry name" value="Disease_R_plants"/>
</dbReference>
<dbReference type="FunFam" id="1.10.10.10:FF:000322">
    <property type="entry name" value="Probable disease resistance protein At1g63360"/>
    <property type="match status" value="1"/>
</dbReference>
<dbReference type="AlphaFoldDB" id="A0ABD1TAC7"/>
<dbReference type="Gene3D" id="1.20.5.4130">
    <property type="match status" value="1"/>
</dbReference>
<dbReference type="InterPro" id="IPR055414">
    <property type="entry name" value="LRR_R13L4/SHOC2-like"/>
</dbReference>
<dbReference type="Pfam" id="PF23598">
    <property type="entry name" value="LRR_14"/>
    <property type="match status" value="1"/>
</dbReference>